<accession>A0AAP0G4G7</accession>
<protein>
    <submittedName>
        <fullName evidence="2">Uncharacterized protein</fullName>
    </submittedName>
</protein>
<proteinExistence type="predicted"/>
<dbReference type="Proteomes" id="UP001418222">
    <property type="component" value="Unassembled WGS sequence"/>
</dbReference>
<feature type="region of interest" description="Disordered" evidence="1">
    <location>
        <begin position="1"/>
        <end position="53"/>
    </location>
</feature>
<name>A0AAP0G4G7_9ASPA</name>
<sequence length="138" mass="15796">MRPTSKRKRAEEKETSGRKGKGRSLAASPTGRSSPRFARKRDWRPDPSSSSCDLPSEVIYLRFHRDFSVIWGCCFALFSPCFDRLFFPDFVSSVAGFLVAGRIARLCWRNFLVEVLRQVHPSLLPFGSFIIISFLFDL</sequence>
<evidence type="ECO:0000313" key="2">
    <source>
        <dbReference type="EMBL" id="KAK8936553.1"/>
    </source>
</evidence>
<keyword evidence="3" id="KW-1185">Reference proteome</keyword>
<dbReference type="EMBL" id="JBBWWQ010000010">
    <property type="protein sequence ID" value="KAK8936553.1"/>
    <property type="molecule type" value="Genomic_DNA"/>
</dbReference>
<evidence type="ECO:0000313" key="3">
    <source>
        <dbReference type="Proteomes" id="UP001418222"/>
    </source>
</evidence>
<comment type="caution">
    <text evidence="2">The sequence shown here is derived from an EMBL/GenBank/DDBJ whole genome shotgun (WGS) entry which is preliminary data.</text>
</comment>
<dbReference type="AlphaFoldDB" id="A0AAP0G4G7"/>
<evidence type="ECO:0000256" key="1">
    <source>
        <dbReference type="SAM" id="MobiDB-lite"/>
    </source>
</evidence>
<reference evidence="2 3" key="1">
    <citation type="journal article" date="2022" name="Nat. Plants">
        <title>Genomes of leafy and leafless Platanthera orchids illuminate the evolution of mycoheterotrophy.</title>
        <authorList>
            <person name="Li M.H."/>
            <person name="Liu K.W."/>
            <person name="Li Z."/>
            <person name="Lu H.C."/>
            <person name="Ye Q.L."/>
            <person name="Zhang D."/>
            <person name="Wang J.Y."/>
            <person name="Li Y.F."/>
            <person name="Zhong Z.M."/>
            <person name="Liu X."/>
            <person name="Yu X."/>
            <person name="Liu D.K."/>
            <person name="Tu X.D."/>
            <person name="Liu B."/>
            <person name="Hao Y."/>
            <person name="Liao X.Y."/>
            <person name="Jiang Y.T."/>
            <person name="Sun W.H."/>
            <person name="Chen J."/>
            <person name="Chen Y.Q."/>
            <person name="Ai Y."/>
            <person name="Zhai J.W."/>
            <person name="Wu S.S."/>
            <person name="Zhou Z."/>
            <person name="Hsiao Y.Y."/>
            <person name="Wu W.L."/>
            <person name="Chen Y.Y."/>
            <person name="Lin Y.F."/>
            <person name="Hsu J.L."/>
            <person name="Li C.Y."/>
            <person name="Wang Z.W."/>
            <person name="Zhao X."/>
            <person name="Zhong W.Y."/>
            <person name="Ma X.K."/>
            <person name="Ma L."/>
            <person name="Huang J."/>
            <person name="Chen G.Z."/>
            <person name="Huang M.Z."/>
            <person name="Huang L."/>
            <person name="Peng D.H."/>
            <person name="Luo Y.B."/>
            <person name="Zou S.Q."/>
            <person name="Chen S.P."/>
            <person name="Lan S."/>
            <person name="Tsai W.C."/>
            <person name="Van de Peer Y."/>
            <person name="Liu Z.J."/>
        </authorList>
    </citation>
    <scope>NUCLEOTIDE SEQUENCE [LARGE SCALE GENOMIC DNA]</scope>
    <source>
        <strain evidence="2">Lor287</strain>
    </source>
</reference>
<organism evidence="2 3">
    <name type="scientific">Platanthera zijinensis</name>
    <dbReference type="NCBI Taxonomy" id="2320716"/>
    <lineage>
        <taxon>Eukaryota</taxon>
        <taxon>Viridiplantae</taxon>
        <taxon>Streptophyta</taxon>
        <taxon>Embryophyta</taxon>
        <taxon>Tracheophyta</taxon>
        <taxon>Spermatophyta</taxon>
        <taxon>Magnoliopsida</taxon>
        <taxon>Liliopsida</taxon>
        <taxon>Asparagales</taxon>
        <taxon>Orchidaceae</taxon>
        <taxon>Orchidoideae</taxon>
        <taxon>Orchideae</taxon>
        <taxon>Orchidinae</taxon>
        <taxon>Platanthera</taxon>
    </lineage>
</organism>
<gene>
    <name evidence="2" type="ORF">KSP39_PZI012624</name>
</gene>